<reference evidence="1 2" key="1">
    <citation type="submission" date="2024-02" db="EMBL/GenBank/DDBJ databases">
        <title>De novo assembly and annotation of 12 fungi associated with fruit tree decline syndrome in Ontario, Canada.</title>
        <authorList>
            <person name="Sulman M."/>
            <person name="Ellouze W."/>
            <person name="Ilyukhin E."/>
        </authorList>
    </citation>
    <scope>NUCLEOTIDE SEQUENCE [LARGE SCALE GENOMIC DNA]</scope>
    <source>
        <strain evidence="1 2">M169</strain>
    </source>
</reference>
<gene>
    <name evidence="1" type="ORF">SLS63_009304</name>
</gene>
<organism evidence="1 2">
    <name type="scientific">Diaporthe eres</name>
    <name type="common">Phomopsis oblonga</name>
    <dbReference type="NCBI Taxonomy" id="83184"/>
    <lineage>
        <taxon>Eukaryota</taxon>
        <taxon>Fungi</taxon>
        <taxon>Dikarya</taxon>
        <taxon>Ascomycota</taxon>
        <taxon>Pezizomycotina</taxon>
        <taxon>Sordariomycetes</taxon>
        <taxon>Sordariomycetidae</taxon>
        <taxon>Diaporthales</taxon>
        <taxon>Diaporthaceae</taxon>
        <taxon>Diaporthe</taxon>
        <taxon>Diaporthe eres species complex</taxon>
    </lineage>
</organism>
<dbReference type="Proteomes" id="UP001430848">
    <property type="component" value="Unassembled WGS sequence"/>
</dbReference>
<dbReference type="EMBL" id="JAKNSF020000067">
    <property type="protein sequence ID" value="KAK7722023.1"/>
    <property type="molecule type" value="Genomic_DNA"/>
</dbReference>
<keyword evidence="2" id="KW-1185">Reference proteome</keyword>
<protein>
    <submittedName>
        <fullName evidence="1">Uncharacterized protein</fullName>
    </submittedName>
</protein>
<proteinExistence type="predicted"/>
<accession>A0ABR1P017</accession>
<name>A0ABR1P017_DIAER</name>
<comment type="caution">
    <text evidence="1">The sequence shown here is derived from an EMBL/GenBank/DDBJ whole genome shotgun (WGS) entry which is preliminary data.</text>
</comment>
<evidence type="ECO:0000313" key="2">
    <source>
        <dbReference type="Proteomes" id="UP001430848"/>
    </source>
</evidence>
<sequence length="117" mass="13506">MYVSFSLEDSRVDLRGSNVLVSNADIYRTTSLLVLSIRRIRTTDIDKVDEIGLGTKVPGREPSHGDEHFELHPKHNFGNFQNYANEYSRRDLTRPHDALNAFMGMESSLREVYSHFF</sequence>
<evidence type="ECO:0000313" key="1">
    <source>
        <dbReference type="EMBL" id="KAK7722023.1"/>
    </source>
</evidence>